<protein>
    <submittedName>
        <fullName evidence="1">Uncharacterized protein</fullName>
    </submittedName>
</protein>
<accession>A0A5M3XY46</accession>
<dbReference type="Proteomes" id="UP000377595">
    <property type="component" value="Unassembled WGS sequence"/>
</dbReference>
<dbReference type="AlphaFoldDB" id="A0A5M3XY46"/>
<dbReference type="EMBL" id="BLAF01000059">
    <property type="protein sequence ID" value="GES24929.1"/>
    <property type="molecule type" value="Genomic_DNA"/>
</dbReference>
<gene>
    <name evidence="1" type="ORF">Aple_078280</name>
</gene>
<evidence type="ECO:0000313" key="2">
    <source>
        <dbReference type="Proteomes" id="UP000377595"/>
    </source>
</evidence>
<comment type="caution">
    <text evidence="1">The sequence shown here is derived from an EMBL/GenBank/DDBJ whole genome shotgun (WGS) entry which is preliminary data.</text>
</comment>
<keyword evidence="2" id="KW-1185">Reference proteome</keyword>
<name>A0A5M3XY46_9ACTN</name>
<sequence>MGSGTLRVEIPLCPAMATSWIVELVRELCSAGVLLSGKPVAILRLPVPSSRHDGYQAEAYGADGDVR</sequence>
<evidence type="ECO:0000313" key="1">
    <source>
        <dbReference type="EMBL" id="GES24929.1"/>
    </source>
</evidence>
<organism evidence="1 2">
    <name type="scientific">Acrocarpospora pleiomorpha</name>
    <dbReference type="NCBI Taxonomy" id="90975"/>
    <lineage>
        <taxon>Bacteria</taxon>
        <taxon>Bacillati</taxon>
        <taxon>Actinomycetota</taxon>
        <taxon>Actinomycetes</taxon>
        <taxon>Streptosporangiales</taxon>
        <taxon>Streptosporangiaceae</taxon>
        <taxon>Acrocarpospora</taxon>
    </lineage>
</organism>
<proteinExistence type="predicted"/>
<reference evidence="1 2" key="1">
    <citation type="submission" date="2019-10" db="EMBL/GenBank/DDBJ databases">
        <title>Whole genome shotgun sequence of Acrocarpospora pleiomorpha NBRC 16267.</title>
        <authorList>
            <person name="Ichikawa N."/>
            <person name="Kimura A."/>
            <person name="Kitahashi Y."/>
            <person name="Komaki H."/>
            <person name="Oguchi A."/>
        </authorList>
    </citation>
    <scope>NUCLEOTIDE SEQUENCE [LARGE SCALE GENOMIC DNA]</scope>
    <source>
        <strain evidence="1 2">NBRC 16267</strain>
    </source>
</reference>